<comment type="caution">
    <text evidence="2">The sequence shown here is derived from an EMBL/GenBank/DDBJ whole genome shotgun (WGS) entry which is preliminary data.</text>
</comment>
<protein>
    <submittedName>
        <fullName evidence="2">Uncharacterized protein</fullName>
    </submittedName>
</protein>
<feature type="region of interest" description="Disordered" evidence="1">
    <location>
        <begin position="1"/>
        <end position="64"/>
    </location>
</feature>
<keyword evidence="3" id="KW-1185">Reference proteome</keyword>
<gene>
    <name evidence="2" type="ORF">O181_018443</name>
</gene>
<evidence type="ECO:0000256" key="1">
    <source>
        <dbReference type="SAM" id="MobiDB-lite"/>
    </source>
</evidence>
<name>A0A9Q3C7X1_9BASI</name>
<reference evidence="2" key="1">
    <citation type="submission" date="2021-03" db="EMBL/GenBank/DDBJ databases">
        <title>Draft genome sequence of rust myrtle Austropuccinia psidii MF-1, a brazilian biotype.</title>
        <authorList>
            <person name="Quecine M.C."/>
            <person name="Pachon D.M.R."/>
            <person name="Bonatelli M.L."/>
            <person name="Correr F.H."/>
            <person name="Franceschini L.M."/>
            <person name="Leite T.F."/>
            <person name="Margarido G.R.A."/>
            <person name="Almeida C.A."/>
            <person name="Ferrarezi J.A."/>
            <person name="Labate C.A."/>
        </authorList>
    </citation>
    <scope>NUCLEOTIDE SEQUENCE</scope>
    <source>
        <strain evidence="2">MF-1</strain>
    </source>
</reference>
<dbReference type="EMBL" id="AVOT02005299">
    <property type="protein sequence ID" value="MBW0478728.1"/>
    <property type="molecule type" value="Genomic_DNA"/>
</dbReference>
<dbReference type="Proteomes" id="UP000765509">
    <property type="component" value="Unassembled WGS sequence"/>
</dbReference>
<evidence type="ECO:0000313" key="2">
    <source>
        <dbReference type="EMBL" id="MBW0478728.1"/>
    </source>
</evidence>
<organism evidence="2 3">
    <name type="scientific">Austropuccinia psidii MF-1</name>
    <dbReference type="NCBI Taxonomy" id="1389203"/>
    <lineage>
        <taxon>Eukaryota</taxon>
        <taxon>Fungi</taxon>
        <taxon>Dikarya</taxon>
        <taxon>Basidiomycota</taxon>
        <taxon>Pucciniomycotina</taxon>
        <taxon>Pucciniomycetes</taxon>
        <taxon>Pucciniales</taxon>
        <taxon>Sphaerophragmiaceae</taxon>
        <taxon>Austropuccinia</taxon>
    </lineage>
</organism>
<evidence type="ECO:0000313" key="3">
    <source>
        <dbReference type="Proteomes" id="UP000765509"/>
    </source>
</evidence>
<proteinExistence type="predicted"/>
<accession>A0A9Q3C7X1</accession>
<sequence length="74" mass="8152">MVTHTPQFTHPRPYIPSPSPIPFTTKAPTIASPTRLTSTSIQPEASTSSNTRAEGSPLPFPTSQVIQREYWLSE</sequence>
<dbReference type="AlphaFoldDB" id="A0A9Q3C7X1"/>
<feature type="compositionally biased region" description="Polar residues" evidence="1">
    <location>
        <begin position="31"/>
        <end position="53"/>
    </location>
</feature>